<evidence type="ECO:0000313" key="1">
    <source>
        <dbReference type="EMBL" id="MCP2314244.1"/>
    </source>
</evidence>
<dbReference type="EMBL" id="JAMZDX010000008">
    <property type="protein sequence ID" value="MCP2314244.1"/>
    <property type="molecule type" value="Genomic_DNA"/>
</dbReference>
<organism evidence="1 2">
    <name type="scientific">Kitasatospora paracochleata</name>
    <dbReference type="NCBI Taxonomy" id="58354"/>
    <lineage>
        <taxon>Bacteria</taxon>
        <taxon>Bacillati</taxon>
        <taxon>Actinomycetota</taxon>
        <taxon>Actinomycetes</taxon>
        <taxon>Kitasatosporales</taxon>
        <taxon>Streptomycetaceae</taxon>
        <taxon>Kitasatospora</taxon>
    </lineage>
</organism>
<dbReference type="RefSeq" id="WP_253804563.1">
    <property type="nucleotide sequence ID" value="NZ_BAAAUB010000041.1"/>
</dbReference>
<accession>A0ABT1J9V9</accession>
<name>A0ABT1J9V9_9ACTN</name>
<protein>
    <submittedName>
        <fullName evidence="1">Beta-lactam-binding protein with PASTA domain</fullName>
    </submittedName>
</protein>
<proteinExistence type="predicted"/>
<sequence>MAAVLIAGVALVALVVFGIVAHTALTNSRKADIPVVLEKLADLAKSMLRRH</sequence>
<evidence type="ECO:0000313" key="2">
    <source>
        <dbReference type="Proteomes" id="UP001206483"/>
    </source>
</evidence>
<reference evidence="1 2" key="1">
    <citation type="submission" date="2022-06" db="EMBL/GenBank/DDBJ databases">
        <title>Sequencing the genomes of 1000 actinobacteria strains.</title>
        <authorList>
            <person name="Klenk H.-P."/>
        </authorList>
    </citation>
    <scope>NUCLEOTIDE SEQUENCE [LARGE SCALE GENOMIC DNA]</scope>
    <source>
        <strain evidence="1 2">DSM 41656</strain>
    </source>
</reference>
<comment type="caution">
    <text evidence="1">The sequence shown here is derived from an EMBL/GenBank/DDBJ whole genome shotgun (WGS) entry which is preliminary data.</text>
</comment>
<keyword evidence="2" id="KW-1185">Reference proteome</keyword>
<gene>
    <name evidence="1" type="ORF">FHR36_007443</name>
</gene>
<dbReference type="Proteomes" id="UP001206483">
    <property type="component" value="Unassembled WGS sequence"/>
</dbReference>